<gene>
    <name evidence="1" type="ORF">SAMN02745150_01465</name>
</gene>
<dbReference type="Proteomes" id="UP000240042">
    <property type="component" value="Unassembled WGS sequence"/>
</dbReference>
<accession>A0A1I1FI96</accession>
<dbReference type="STRING" id="34097.SAMN02745150_01465"/>
<dbReference type="EMBL" id="FOKY01000031">
    <property type="protein sequence ID" value="SFB96843.1"/>
    <property type="molecule type" value="Genomic_DNA"/>
</dbReference>
<keyword evidence="2" id="KW-1185">Reference proteome</keyword>
<name>A0A1I1FI96_BREAD</name>
<evidence type="ECO:0000313" key="1">
    <source>
        <dbReference type="EMBL" id="SFB96843.1"/>
    </source>
</evidence>
<protein>
    <submittedName>
        <fullName evidence="1">Uncharacterized protein</fullName>
    </submittedName>
</protein>
<reference evidence="2" key="1">
    <citation type="submission" date="2016-10" db="EMBL/GenBank/DDBJ databases">
        <authorList>
            <person name="Varghese N."/>
            <person name="Submissions S."/>
        </authorList>
    </citation>
    <scope>NUCLEOTIDE SEQUENCE [LARGE SCALE GENOMIC DNA]</scope>
    <source>
        <strain evidence="2">ATCC 43811</strain>
    </source>
</reference>
<organism evidence="1 2">
    <name type="scientific">Brevinema andersonii</name>
    <dbReference type="NCBI Taxonomy" id="34097"/>
    <lineage>
        <taxon>Bacteria</taxon>
        <taxon>Pseudomonadati</taxon>
        <taxon>Spirochaetota</taxon>
        <taxon>Spirochaetia</taxon>
        <taxon>Brevinematales</taxon>
        <taxon>Brevinemataceae</taxon>
        <taxon>Brevinema</taxon>
    </lineage>
</organism>
<evidence type="ECO:0000313" key="2">
    <source>
        <dbReference type="Proteomes" id="UP000240042"/>
    </source>
</evidence>
<proteinExistence type="predicted"/>
<dbReference type="AlphaFoldDB" id="A0A1I1FI96"/>
<sequence>MLLDRKTLIPRSKPYKNIKDASFLPGSRNFVALRVSEGIPELVLIEKNNIISLKKGSLYEFFDSPIMTDNGFVFLLHSYNGKQSIARWDQATQKLEALHFSFGKFPRFLTRIDNGIAFAYAQDQDDFYKTAFLQNNTLTFITNNFKGEMFEAVLDDDNLIYKTSFSDQDNLASLLMTNAVRQPAVFEEIKSVAPQNTNTYEGRISNYRVSQNLVPYLWMPFVSLEKAGLSTFIFDSTGANKIHTGFNIEYKRGTPEFFLTWNHTFQKLFISFSFNNLYIPENFVFGLKEHHLLSASLANQYQVGSPYGWGTFQIGLSLLWQGRLIGNNVQHPYTWNRLKVQQLIGVVTLKWRKNQSEGKFGFYQIWELVFQHKIDYLRVQLQSFEASVKFSPPVLPITFSFYSSYNTGFLNIQGFSLLGSTLMPQYREYSRYYVACRYAFYGSTDLQLYSWEIQNGPGLGEIFFERWTFYSGYRAAWWKKYFLQSFYFKTQVDMSILYGNVPFGLFLEIHYGIFNKQLGFNYGIQSKLLF</sequence>